<dbReference type="SUPFAM" id="SSF49899">
    <property type="entry name" value="Concanavalin A-like lectins/glucanases"/>
    <property type="match status" value="1"/>
</dbReference>
<dbReference type="InterPro" id="IPR003877">
    <property type="entry name" value="SPRY_dom"/>
</dbReference>
<feature type="domain" description="B30.2/SPRY" evidence="3">
    <location>
        <begin position="447"/>
        <end position="681"/>
    </location>
</feature>
<dbReference type="SUPFAM" id="SSF57845">
    <property type="entry name" value="B-box zinc-binding domain"/>
    <property type="match status" value="1"/>
</dbReference>
<feature type="domain" description="B box-type" evidence="2">
    <location>
        <begin position="235"/>
        <end position="278"/>
    </location>
</feature>
<dbReference type="PROSITE" id="PS50188">
    <property type="entry name" value="B302_SPRY"/>
    <property type="match status" value="1"/>
</dbReference>
<dbReference type="PANTHER" id="PTHR24099">
    <property type="entry name" value="E3 UBIQUITIN-PROTEIN LIGASE TRIM36-RELATED"/>
    <property type="match status" value="1"/>
</dbReference>
<dbReference type="InterPro" id="IPR001870">
    <property type="entry name" value="B30.2/SPRY"/>
</dbReference>
<evidence type="ECO:0008006" key="6">
    <source>
        <dbReference type="Google" id="ProtNLM"/>
    </source>
</evidence>
<dbReference type="Gene3D" id="3.30.160.60">
    <property type="entry name" value="Classic Zinc Finger"/>
    <property type="match status" value="1"/>
</dbReference>
<dbReference type="InterPro" id="IPR003879">
    <property type="entry name" value="Butyrophylin_SPRY"/>
</dbReference>
<dbReference type="InterPro" id="IPR000315">
    <property type="entry name" value="Znf_B-box"/>
</dbReference>
<keyword evidence="1" id="KW-0479">Metal-binding</keyword>
<dbReference type="SMART" id="SM00449">
    <property type="entry name" value="SPRY"/>
    <property type="match status" value="1"/>
</dbReference>
<gene>
    <name evidence="4" type="ORF">CVLEPA_LOCUS24910</name>
</gene>
<dbReference type="EMBL" id="CAWYQH010000130">
    <property type="protein sequence ID" value="CAK8692175.1"/>
    <property type="molecule type" value="Genomic_DNA"/>
</dbReference>
<evidence type="ECO:0000313" key="4">
    <source>
        <dbReference type="EMBL" id="CAK8692175.1"/>
    </source>
</evidence>
<evidence type="ECO:0000256" key="1">
    <source>
        <dbReference type="PROSITE-ProRule" id="PRU00024"/>
    </source>
</evidence>
<keyword evidence="5" id="KW-1185">Reference proteome</keyword>
<accession>A0ABP0GPM0</accession>
<sequence>MASVTSEKKKCTHCHSSLSNGHSGSYAKESPTKHALTLEYSLDREAVISCLEEPRKKVQINGNCKSKENRIPFDKKQICDSEDSNNVRARPRPSCITVLEVSQVQNSKKSAQKHFNADKDQRVNKGLRCQLCPESDTVGQTELTQVERTSNCGLNGVTAGITKNPKHIFSGKMEILADGEGGVKQQVSPIKLGEITADVTIPGNERTWKRHSAKQDVMIPQVSTQEKSPRYFLPVCPFHDGSNGGETLEAVLYCAVCVETVCYKCAFQKHKDHSVSPIQAAAENIRVNLAERKRRIESVISQMRTKRKNIETSNDELRQRIHTQFEQVILRLRKKEEEVISEVNKVKAKKINFIHGIQNQQETAWGQIDAVLKTSDDVKMLEEYNGLTIVDFKHPDSKANCDRSTINSEENLIFKESPRVALDLNVVQDEIEKIRLECSEVDSSIASSETIVSNGITPRQSKKRFSFKLDPTTAHTALKVSTNYSSVEYIGAERNGFVMRHHPNGVVSVTNGTNPYSTKYQGIAAVNGVNGRLKRTQFATVLGNSSITQGKQYWEISVNRSMEYRLGVAYKHMQGTKTLADEHNCWALCLTYPDRFSAIHKHHREYIFVPTHAATNAAKVIRIGVFLDYERGVLSFYNASTAAEKRHLYTFRTFFNRPVWPLLSLRQGKLQVLTGLPVPRNLVWKSR</sequence>
<dbReference type="PANTHER" id="PTHR24099:SF16">
    <property type="entry name" value="E3 UBIQUITIN-PROTEIN LIGASE MIDLINE-1-LIKE ISOFORM X1"/>
    <property type="match status" value="1"/>
</dbReference>
<dbReference type="InterPro" id="IPR043136">
    <property type="entry name" value="B30.2/SPRY_sf"/>
</dbReference>
<organism evidence="4 5">
    <name type="scientific">Clavelina lepadiformis</name>
    <name type="common">Light-bulb sea squirt</name>
    <name type="synonym">Ascidia lepadiformis</name>
    <dbReference type="NCBI Taxonomy" id="159417"/>
    <lineage>
        <taxon>Eukaryota</taxon>
        <taxon>Metazoa</taxon>
        <taxon>Chordata</taxon>
        <taxon>Tunicata</taxon>
        <taxon>Ascidiacea</taxon>
        <taxon>Aplousobranchia</taxon>
        <taxon>Clavelinidae</taxon>
        <taxon>Clavelina</taxon>
    </lineage>
</organism>
<dbReference type="InterPro" id="IPR050617">
    <property type="entry name" value="E3_ligase_FN3/SPRY"/>
</dbReference>
<comment type="caution">
    <text evidence="4">The sequence shown here is derived from an EMBL/GenBank/DDBJ whole genome shotgun (WGS) entry which is preliminary data.</text>
</comment>
<dbReference type="Pfam" id="PF00643">
    <property type="entry name" value="zf-B_box"/>
    <property type="match status" value="1"/>
</dbReference>
<dbReference type="Proteomes" id="UP001642483">
    <property type="component" value="Unassembled WGS sequence"/>
</dbReference>
<reference evidence="4 5" key="1">
    <citation type="submission" date="2024-02" db="EMBL/GenBank/DDBJ databases">
        <authorList>
            <person name="Daric V."/>
            <person name="Darras S."/>
        </authorList>
    </citation>
    <scope>NUCLEOTIDE SEQUENCE [LARGE SCALE GENOMIC DNA]</scope>
</reference>
<dbReference type="Gene3D" id="2.60.120.920">
    <property type="match status" value="1"/>
</dbReference>
<dbReference type="PRINTS" id="PR01407">
    <property type="entry name" value="BUTYPHLNCDUF"/>
</dbReference>
<proteinExistence type="predicted"/>
<evidence type="ECO:0000313" key="5">
    <source>
        <dbReference type="Proteomes" id="UP001642483"/>
    </source>
</evidence>
<keyword evidence="1" id="KW-0862">Zinc</keyword>
<keyword evidence="1" id="KW-0863">Zinc-finger</keyword>
<dbReference type="Pfam" id="PF00622">
    <property type="entry name" value="SPRY"/>
    <property type="match status" value="1"/>
</dbReference>
<name>A0ABP0GPM0_CLALP</name>
<dbReference type="PROSITE" id="PS50119">
    <property type="entry name" value="ZF_BBOX"/>
    <property type="match status" value="1"/>
</dbReference>
<dbReference type="InterPro" id="IPR013320">
    <property type="entry name" value="ConA-like_dom_sf"/>
</dbReference>
<evidence type="ECO:0000259" key="2">
    <source>
        <dbReference type="PROSITE" id="PS50119"/>
    </source>
</evidence>
<evidence type="ECO:0000259" key="3">
    <source>
        <dbReference type="PROSITE" id="PS50188"/>
    </source>
</evidence>
<protein>
    <recommendedName>
        <fullName evidence="6">B30.2/SPRY domain-containing protein</fullName>
    </recommendedName>
</protein>